<name>A0A517ZS09_9PLAN</name>
<accession>A0A517ZS09</accession>
<dbReference type="AlphaFoldDB" id="A0A517ZS09"/>
<proteinExistence type="predicted"/>
<dbReference type="EMBL" id="CP036276">
    <property type="protein sequence ID" value="QDU45258.1"/>
    <property type="molecule type" value="Genomic_DNA"/>
</dbReference>
<dbReference type="KEGG" id="sdyn:Mal52_37500"/>
<evidence type="ECO:0000313" key="1">
    <source>
        <dbReference type="EMBL" id="QDU45258.1"/>
    </source>
</evidence>
<protein>
    <submittedName>
        <fullName evidence="1">Uncharacterized protein</fullName>
    </submittedName>
</protein>
<sequence length="54" mass="6396">MRVKNVKARLPERVLRCIVLSKRTSRKTRFTGNFVRIHCKSFQNPLLHLADTKM</sequence>
<organism evidence="1 2">
    <name type="scientific">Symmachiella dynata</name>
    <dbReference type="NCBI Taxonomy" id="2527995"/>
    <lineage>
        <taxon>Bacteria</taxon>
        <taxon>Pseudomonadati</taxon>
        <taxon>Planctomycetota</taxon>
        <taxon>Planctomycetia</taxon>
        <taxon>Planctomycetales</taxon>
        <taxon>Planctomycetaceae</taxon>
        <taxon>Symmachiella</taxon>
    </lineage>
</organism>
<evidence type="ECO:0000313" key="2">
    <source>
        <dbReference type="Proteomes" id="UP000319383"/>
    </source>
</evidence>
<reference evidence="1 2" key="1">
    <citation type="submission" date="2019-02" db="EMBL/GenBank/DDBJ databases">
        <title>Deep-cultivation of Planctomycetes and their phenomic and genomic characterization uncovers novel biology.</title>
        <authorList>
            <person name="Wiegand S."/>
            <person name="Jogler M."/>
            <person name="Boedeker C."/>
            <person name="Pinto D."/>
            <person name="Vollmers J."/>
            <person name="Rivas-Marin E."/>
            <person name="Kohn T."/>
            <person name="Peeters S.H."/>
            <person name="Heuer A."/>
            <person name="Rast P."/>
            <person name="Oberbeckmann S."/>
            <person name="Bunk B."/>
            <person name="Jeske O."/>
            <person name="Meyerdierks A."/>
            <person name="Storesund J.E."/>
            <person name="Kallscheuer N."/>
            <person name="Luecker S."/>
            <person name="Lage O.M."/>
            <person name="Pohl T."/>
            <person name="Merkel B.J."/>
            <person name="Hornburger P."/>
            <person name="Mueller R.-W."/>
            <person name="Bruemmer F."/>
            <person name="Labrenz M."/>
            <person name="Spormann A.M."/>
            <person name="Op den Camp H."/>
            <person name="Overmann J."/>
            <person name="Amann R."/>
            <person name="Jetten M.S.M."/>
            <person name="Mascher T."/>
            <person name="Medema M.H."/>
            <person name="Devos D.P."/>
            <person name="Kaster A.-K."/>
            <person name="Ovreas L."/>
            <person name="Rohde M."/>
            <person name="Galperin M.Y."/>
            <person name="Jogler C."/>
        </authorList>
    </citation>
    <scope>NUCLEOTIDE SEQUENCE [LARGE SCALE GENOMIC DNA]</scope>
    <source>
        <strain evidence="1 2">Mal52</strain>
    </source>
</reference>
<dbReference type="Proteomes" id="UP000319383">
    <property type="component" value="Chromosome"/>
</dbReference>
<gene>
    <name evidence="1" type="ORF">Mal52_37500</name>
</gene>
<keyword evidence="2" id="KW-1185">Reference proteome</keyword>